<dbReference type="Gene3D" id="3.30.200.20">
    <property type="entry name" value="Phosphorylase Kinase, domain 1"/>
    <property type="match status" value="1"/>
</dbReference>
<dbReference type="SMART" id="SM00220">
    <property type="entry name" value="S_TKc"/>
    <property type="match status" value="1"/>
</dbReference>
<dbReference type="EMBL" id="JAVYJV010000024">
    <property type="protein sequence ID" value="KAK4338603.1"/>
    <property type="molecule type" value="Genomic_DNA"/>
</dbReference>
<comment type="subcellular location">
    <subcellularLocation>
        <location evidence="1">Cell membrane</location>
        <topology evidence="1">Single-pass membrane protein</topology>
    </subcellularLocation>
    <subcellularLocation>
        <location evidence="2">Membrane</location>
        <topology evidence="2">Single-pass type I membrane protein</topology>
    </subcellularLocation>
</comment>
<dbReference type="InterPro" id="IPR000719">
    <property type="entry name" value="Prot_kinase_dom"/>
</dbReference>
<dbReference type="FunFam" id="3.80.10.10:FF:000288">
    <property type="entry name" value="LRR receptor-like serine/threonine-protein kinase EFR"/>
    <property type="match status" value="1"/>
</dbReference>
<feature type="domain" description="Protein kinase" evidence="24">
    <location>
        <begin position="721"/>
        <end position="1025"/>
    </location>
</feature>
<dbReference type="FunFam" id="1.10.510.10:FF:000358">
    <property type="entry name" value="Putative leucine-rich repeat receptor-like serine/threonine-protein kinase"/>
    <property type="match status" value="1"/>
</dbReference>
<accession>A0AAE1UNK0</accession>
<organism evidence="25 26">
    <name type="scientific">Anisodus tanguticus</name>
    <dbReference type="NCBI Taxonomy" id="243964"/>
    <lineage>
        <taxon>Eukaryota</taxon>
        <taxon>Viridiplantae</taxon>
        <taxon>Streptophyta</taxon>
        <taxon>Embryophyta</taxon>
        <taxon>Tracheophyta</taxon>
        <taxon>Spermatophyta</taxon>
        <taxon>Magnoliopsida</taxon>
        <taxon>eudicotyledons</taxon>
        <taxon>Gunneridae</taxon>
        <taxon>Pentapetalae</taxon>
        <taxon>asterids</taxon>
        <taxon>lamiids</taxon>
        <taxon>Solanales</taxon>
        <taxon>Solanaceae</taxon>
        <taxon>Solanoideae</taxon>
        <taxon>Hyoscyameae</taxon>
        <taxon>Anisodus</taxon>
    </lineage>
</organism>
<reference evidence="25" key="1">
    <citation type="submission" date="2023-12" db="EMBL/GenBank/DDBJ databases">
        <title>Genome assembly of Anisodus tanguticus.</title>
        <authorList>
            <person name="Wang Y.-J."/>
        </authorList>
    </citation>
    <scope>NUCLEOTIDE SEQUENCE</scope>
    <source>
        <strain evidence="25">KB-2021</strain>
        <tissue evidence="25">Leaf</tissue>
    </source>
</reference>
<dbReference type="FunFam" id="3.80.10.10:FF:000101">
    <property type="entry name" value="LRR receptor-like serine/threonine-protein kinase ERECTA"/>
    <property type="match status" value="1"/>
</dbReference>
<gene>
    <name evidence="25" type="ORF">RND71_043090</name>
</gene>
<evidence type="ECO:0000256" key="8">
    <source>
        <dbReference type="ARBA" id="ARBA00022614"/>
    </source>
</evidence>
<keyword evidence="12" id="KW-0677">Repeat</keyword>
<evidence type="ECO:0000256" key="17">
    <source>
        <dbReference type="ARBA" id="ARBA00023136"/>
    </source>
</evidence>
<evidence type="ECO:0000313" key="26">
    <source>
        <dbReference type="Proteomes" id="UP001291623"/>
    </source>
</evidence>
<dbReference type="PRINTS" id="PR00019">
    <property type="entry name" value="LEURICHRPT"/>
</dbReference>
<evidence type="ECO:0000256" key="18">
    <source>
        <dbReference type="ARBA" id="ARBA00023170"/>
    </source>
</evidence>
<keyword evidence="7" id="KW-0597">Phosphoprotein</keyword>
<evidence type="ECO:0000313" key="25">
    <source>
        <dbReference type="EMBL" id="KAK4338603.1"/>
    </source>
</evidence>
<comment type="catalytic activity">
    <reaction evidence="21">
        <text>L-seryl-[protein] + ATP = O-phospho-L-seryl-[protein] + ADP + H(+)</text>
        <dbReference type="Rhea" id="RHEA:17989"/>
        <dbReference type="Rhea" id="RHEA-COMP:9863"/>
        <dbReference type="Rhea" id="RHEA-COMP:11604"/>
        <dbReference type="ChEBI" id="CHEBI:15378"/>
        <dbReference type="ChEBI" id="CHEBI:29999"/>
        <dbReference type="ChEBI" id="CHEBI:30616"/>
        <dbReference type="ChEBI" id="CHEBI:83421"/>
        <dbReference type="ChEBI" id="CHEBI:456216"/>
        <dbReference type="EC" id="2.7.11.1"/>
    </reaction>
</comment>
<dbReference type="InterPro" id="IPR001611">
    <property type="entry name" value="Leu-rich_rpt"/>
</dbReference>
<keyword evidence="18" id="KW-0675">Receptor</keyword>
<dbReference type="InterPro" id="IPR011009">
    <property type="entry name" value="Kinase-like_dom_sf"/>
</dbReference>
<comment type="similarity">
    <text evidence="3">Belongs to the protein kinase superfamily. Ser/Thr protein kinase family.</text>
</comment>
<dbReference type="PANTHER" id="PTHR27000">
    <property type="entry name" value="LEUCINE-RICH REPEAT RECEPTOR-LIKE PROTEIN KINASE FAMILY PROTEIN-RELATED"/>
    <property type="match status" value="1"/>
</dbReference>
<dbReference type="GO" id="GO:0005886">
    <property type="term" value="C:plasma membrane"/>
    <property type="evidence" value="ECO:0007669"/>
    <property type="project" value="UniProtKB-SubCell"/>
</dbReference>
<dbReference type="PANTHER" id="PTHR27000:SF781">
    <property type="entry name" value="PROTEIN KINASE DOMAIN-CONTAINING PROTEIN"/>
    <property type="match status" value="1"/>
</dbReference>
<dbReference type="Pfam" id="PF00560">
    <property type="entry name" value="LRR_1"/>
    <property type="match status" value="6"/>
</dbReference>
<keyword evidence="11" id="KW-0732">Signal</keyword>
<evidence type="ECO:0000256" key="21">
    <source>
        <dbReference type="ARBA" id="ARBA00048679"/>
    </source>
</evidence>
<dbReference type="SUPFAM" id="SSF52058">
    <property type="entry name" value="L domain-like"/>
    <property type="match status" value="2"/>
</dbReference>
<keyword evidence="10 23" id="KW-0812">Transmembrane</keyword>
<evidence type="ECO:0000256" key="5">
    <source>
        <dbReference type="ARBA" id="ARBA00022475"/>
    </source>
</evidence>
<keyword evidence="19" id="KW-0325">Glycoprotein</keyword>
<evidence type="ECO:0000256" key="15">
    <source>
        <dbReference type="ARBA" id="ARBA00022840"/>
    </source>
</evidence>
<evidence type="ECO:0000256" key="16">
    <source>
        <dbReference type="ARBA" id="ARBA00022989"/>
    </source>
</evidence>
<keyword evidence="14" id="KW-0418">Kinase</keyword>
<evidence type="ECO:0000256" key="9">
    <source>
        <dbReference type="ARBA" id="ARBA00022679"/>
    </source>
</evidence>
<dbReference type="SUPFAM" id="SSF56112">
    <property type="entry name" value="Protein kinase-like (PK-like)"/>
    <property type="match status" value="1"/>
</dbReference>
<dbReference type="Pfam" id="PF23598">
    <property type="entry name" value="LRR_14"/>
    <property type="match status" value="1"/>
</dbReference>
<keyword evidence="17 23" id="KW-0472">Membrane</keyword>
<dbReference type="Pfam" id="PF00069">
    <property type="entry name" value="Pkinase"/>
    <property type="match status" value="1"/>
</dbReference>
<keyword evidence="8" id="KW-0433">Leucine-rich repeat</keyword>
<dbReference type="Gene3D" id="3.80.10.10">
    <property type="entry name" value="Ribonuclease Inhibitor"/>
    <property type="match status" value="3"/>
</dbReference>
<evidence type="ECO:0000256" key="10">
    <source>
        <dbReference type="ARBA" id="ARBA00022692"/>
    </source>
</evidence>
<sequence>MCTTPLHNFFHNIEDMDFKNLFHSYLASLIIVFSACQDKYFTAESIPLSLVTDKEALISFKSQINMESPHPLSSWDVDSSPCNWTGVICNRNLERVTGLDLSGLGLEGTISPHIGNLSLLASIQLQKNQLTGTLPDQLSNLIHLRVVNMSFNRIEGIIPPNISQCKNLRSLDLMQNEISGTIPSEISQLQQLQVLNLGGNHMSGIIPSSISNISSLITLNLGTNILRGPIPSDLAKLRRLKQLDLTINNLIGLVPPPIYNMSSLVSLALASNNLWGDLPSDVGLTLPNLHVFNFCFNKFTGTIPGSLHNLTKIQVIRMAHNHLHGHVPPGLGNLPELLMYNIGFNRIVSSGDDGLNFLQSLTNSTKLIFLAIDFNLLEGVIPETIGNLSKGLSKLYMAGNFIYGSIPSSIGQLSGLTLLNISYTSVSGEIPPEIGHLKKLELLALTGNKLSGSIPYSLGNLRALNKIDLSENELIGSIPANFNNFQYLLSMDLSKNKLNESIPKKVFNLPSLSAFLDLSHNLLSGTLPEEVGSLESVVTINLSYNRLSSQIPNSIHNCKSLEQLLLSHNMFSGHIPSTLGLVKGLETLDLSSNQLSGSIPVEVQKLQALQLLNLSFNNLDGEVPANGVFANSSRVHLEGNKELCLQYVGCKHTNISHRRKLFFIFIIVAVITILVVLLVVGLVLLYIKKKKEEVLNIPSKPFSWEHQMISYGELRLATSNFSEENRIGIGSFGCVYKGYIKEGITVAVKVIDTGIRGSWKSVMTECAALRHLRHRNLAKLITMCSSFDFQNREFLALIYEFMSNGSLQDWITGKRKSSNGEGLDIFQRLNIAIDVAYALCYLHHETETPVMHCDLKPGNILLDSDMTAKVGDFGIAKLMMETKGDTITSISSSHALRGSIGYIPPEYGLGEKVTIAGDVYSYGILLLELFTGKSPIDDSLKTGLSLKNWVEISFPGKIEEVLDSELLSCMNNVGQEDHFVNTEIQVDCLITIIWVGLSCAVESPSERITIKDALEKLKSVKEILLKSVI</sequence>
<dbReference type="GO" id="GO:0005524">
    <property type="term" value="F:ATP binding"/>
    <property type="evidence" value="ECO:0007669"/>
    <property type="project" value="UniProtKB-UniRule"/>
</dbReference>
<feature type="transmembrane region" description="Helical" evidence="23">
    <location>
        <begin position="661"/>
        <end position="687"/>
    </location>
</feature>
<dbReference type="GO" id="GO:0050832">
    <property type="term" value="P:defense response to fungus"/>
    <property type="evidence" value="ECO:0007669"/>
    <property type="project" value="UniProtKB-ARBA"/>
</dbReference>
<keyword evidence="15 22" id="KW-0067">ATP-binding</keyword>
<dbReference type="PROSITE" id="PS00107">
    <property type="entry name" value="PROTEIN_KINASE_ATP"/>
    <property type="match status" value="1"/>
</dbReference>
<dbReference type="InterPro" id="IPR055414">
    <property type="entry name" value="LRR_R13L4/SHOC2-like"/>
</dbReference>
<keyword evidence="13 22" id="KW-0547">Nucleotide-binding</keyword>
<protein>
    <recommendedName>
        <fullName evidence="4">non-specific serine/threonine protein kinase</fullName>
        <ecNumber evidence="4">2.7.11.1</ecNumber>
    </recommendedName>
</protein>
<dbReference type="Proteomes" id="UP001291623">
    <property type="component" value="Unassembled WGS sequence"/>
</dbReference>
<dbReference type="InterPro" id="IPR032675">
    <property type="entry name" value="LRR_dom_sf"/>
</dbReference>
<evidence type="ECO:0000256" key="1">
    <source>
        <dbReference type="ARBA" id="ARBA00004162"/>
    </source>
</evidence>
<evidence type="ECO:0000256" key="20">
    <source>
        <dbReference type="ARBA" id="ARBA00047899"/>
    </source>
</evidence>
<evidence type="ECO:0000256" key="19">
    <source>
        <dbReference type="ARBA" id="ARBA00023180"/>
    </source>
</evidence>
<comment type="caution">
    <text evidence="25">The sequence shown here is derived from an EMBL/GenBank/DDBJ whole genome shotgun (WGS) entry which is preliminary data.</text>
</comment>
<evidence type="ECO:0000256" key="4">
    <source>
        <dbReference type="ARBA" id="ARBA00012513"/>
    </source>
</evidence>
<evidence type="ECO:0000256" key="23">
    <source>
        <dbReference type="SAM" id="Phobius"/>
    </source>
</evidence>
<dbReference type="FunFam" id="3.80.10.10:FF:001655">
    <property type="entry name" value="Putative leucine-rich repeat receptor-like protein kinase family protein"/>
    <property type="match status" value="1"/>
</dbReference>
<keyword evidence="16 23" id="KW-1133">Transmembrane helix</keyword>
<dbReference type="SMART" id="SM00369">
    <property type="entry name" value="LRR_TYP"/>
    <property type="match status" value="9"/>
</dbReference>
<dbReference type="AlphaFoldDB" id="A0AAE1UNK0"/>
<feature type="binding site" evidence="22">
    <location>
        <position position="749"/>
    </location>
    <ligand>
        <name>ATP</name>
        <dbReference type="ChEBI" id="CHEBI:30616"/>
    </ligand>
</feature>
<dbReference type="Pfam" id="PF08263">
    <property type="entry name" value="LRRNT_2"/>
    <property type="match status" value="1"/>
</dbReference>
<comment type="catalytic activity">
    <reaction evidence="20">
        <text>L-threonyl-[protein] + ATP = O-phospho-L-threonyl-[protein] + ADP + H(+)</text>
        <dbReference type="Rhea" id="RHEA:46608"/>
        <dbReference type="Rhea" id="RHEA-COMP:11060"/>
        <dbReference type="Rhea" id="RHEA-COMP:11605"/>
        <dbReference type="ChEBI" id="CHEBI:15378"/>
        <dbReference type="ChEBI" id="CHEBI:30013"/>
        <dbReference type="ChEBI" id="CHEBI:30616"/>
        <dbReference type="ChEBI" id="CHEBI:61977"/>
        <dbReference type="ChEBI" id="CHEBI:456216"/>
        <dbReference type="EC" id="2.7.11.1"/>
    </reaction>
</comment>
<dbReference type="InterPro" id="IPR008271">
    <property type="entry name" value="Ser/Thr_kinase_AS"/>
</dbReference>
<evidence type="ECO:0000256" key="6">
    <source>
        <dbReference type="ARBA" id="ARBA00022527"/>
    </source>
</evidence>
<evidence type="ECO:0000256" key="2">
    <source>
        <dbReference type="ARBA" id="ARBA00004479"/>
    </source>
</evidence>
<evidence type="ECO:0000256" key="12">
    <source>
        <dbReference type="ARBA" id="ARBA00022737"/>
    </source>
</evidence>
<evidence type="ECO:0000256" key="7">
    <source>
        <dbReference type="ARBA" id="ARBA00022553"/>
    </source>
</evidence>
<keyword evidence="5" id="KW-1003">Cell membrane</keyword>
<name>A0AAE1UNK0_9SOLA</name>
<dbReference type="EC" id="2.7.11.1" evidence="4"/>
<keyword evidence="26" id="KW-1185">Reference proteome</keyword>
<evidence type="ECO:0000256" key="22">
    <source>
        <dbReference type="PROSITE-ProRule" id="PRU10141"/>
    </source>
</evidence>
<proteinExistence type="inferred from homology"/>
<dbReference type="InterPro" id="IPR003591">
    <property type="entry name" value="Leu-rich_rpt_typical-subtyp"/>
</dbReference>
<keyword evidence="6" id="KW-0723">Serine/threonine-protein kinase</keyword>
<evidence type="ECO:0000256" key="3">
    <source>
        <dbReference type="ARBA" id="ARBA00008684"/>
    </source>
</evidence>
<evidence type="ECO:0000256" key="14">
    <source>
        <dbReference type="ARBA" id="ARBA00022777"/>
    </source>
</evidence>
<dbReference type="GO" id="GO:0004674">
    <property type="term" value="F:protein serine/threonine kinase activity"/>
    <property type="evidence" value="ECO:0007669"/>
    <property type="project" value="UniProtKB-KW"/>
</dbReference>
<dbReference type="InterPro" id="IPR017441">
    <property type="entry name" value="Protein_kinase_ATP_BS"/>
</dbReference>
<dbReference type="Gene3D" id="1.10.510.10">
    <property type="entry name" value="Transferase(Phosphotransferase) domain 1"/>
    <property type="match status" value="1"/>
</dbReference>
<evidence type="ECO:0000256" key="13">
    <source>
        <dbReference type="ARBA" id="ARBA00022741"/>
    </source>
</evidence>
<evidence type="ECO:0000259" key="24">
    <source>
        <dbReference type="PROSITE" id="PS50011"/>
    </source>
</evidence>
<evidence type="ECO:0000256" key="11">
    <source>
        <dbReference type="ARBA" id="ARBA00022729"/>
    </source>
</evidence>
<keyword evidence="9" id="KW-0808">Transferase</keyword>
<dbReference type="InterPro" id="IPR013210">
    <property type="entry name" value="LRR_N_plant-typ"/>
</dbReference>
<dbReference type="PROSITE" id="PS00108">
    <property type="entry name" value="PROTEIN_KINASE_ST"/>
    <property type="match status" value="1"/>
</dbReference>
<dbReference type="PROSITE" id="PS50011">
    <property type="entry name" value="PROTEIN_KINASE_DOM"/>
    <property type="match status" value="1"/>
</dbReference>